<dbReference type="EMBL" id="JANIBC010000009">
    <property type="protein sequence ID" value="MCQ8185859.1"/>
    <property type="molecule type" value="Genomic_DNA"/>
</dbReference>
<dbReference type="AlphaFoldDB" id="A0A9X2LAE3"/>
<dbReference type="RefSeq" id="WP_256619755.1">
    <property type="nucleotide sequence ID" value="NZ_JANIBC010000009.1"/>
</dbReference>
<accession>A0A9X2LAE3</accession>
<evidence type="ECO:0000313" key="1">
    <source>
        <dbReference type="EMBL" id="MCQ8185859.1"/>
    </source>
</evidence>
<comment type="caution">
    <text evidence="1">The sequence shown here is derived from an EMBL/GenBank/DDBJ whole genome shotgun (WGS) entry which is preliminary data.</text>
</comment>
<keyword evidence="2" id="KW-1185">Reference proteome</keyword>
<proteinExistence type="predicted"/>
<name>A0A9X2LAE3_9PROT</name>
<sequence>AFKWREEYYPYGEKRRVVFVGKYALLASEVGFRCHLRLLRSASLTYRSRQNVFRPKHGGRHDTLYQLRTSRKLQAIVDTEGWESAGID</sequence>
<dbReference type="Proteomes" id="UP001142610">
    <property type="component" value="Unassembled WGS sequence"/>
</dbReference>
<gene>
    <name evidence="1" type="ORF">NOG11_10690</name>
</gene>
<feature type="non-terminal residue" evidence="1">
    <location>
        <position position="1"/>
    </location>
</feature>
<protein>
    <submittedName>
        <fullName evidence="1">Uncharacterized protein</fullName>
    </submittedName>
</protein>
<organism evidence="1 2">
    <name type="scientific">Parvularcula maris</name>
    <dbReference type="NCBI Taxonomy" id="2965077"/>
    <lineage>
        <taxon>Bacteria</taxon>
        <taxon>Pseudomonadati</taxon>
        <taxon>Pseudomonadota</taxon>
        <taxon>Alphaproteobacteria</taxon>
        <taxon>Parvularculales</taxon>
        <taxon>Parvularculaceae</taxon>
        <taxon>Parvularcula</taxon>
    </lineage>
</organism>
<evidence type="ECO:0000313" key="2">
    <source>
        <dbReference type="Proteomes" id="UP001142610"/>
    </source>
</evidence>
<reference evidence="1" key="1">
    <citation type="submission" date="2022-07" db="EMBL/GenBank/DDBJ databases">
        <title>Parvularcula maris sp. nov., an algicidal bacterium isolated from seawater.</title>
        <authorList>
            <person name="Li F."/>
        </authorList>
    </citation>
    <scope>NUCLEOTIDE SEQUENCE</scope>
    <source>
        <strain evidence="1">BGMRC 0090</strain>
    </source>
</reference>